<evidence type="ECO:0000313" key="2">
    <source>
        <dbReference type="EMBL" id="MBP1926994.1"/>
    </source>
</evidence>
<dbReference type="Proteomes" id="UP001519342">
    <property type="component" value="Unassembled WGS sequence"/>
</dbReference>
<dbReference type="SUPFAM" id="SSF52833">
    <property type="entry name" value="Thioredoxin-like"/>
    <property type="match status" value="1"/>
</dbReference>
<dbReference type="InterPro" id="IPR051548">
    <property type="entry name" value="Grx-like_ET"/>
</dbReference>
<organism evidence="2 3">
    <name type="scientific">Sedimentibacter acidaminivorans</name>
    <dbReference type="NCBI Taxonomy" id="913099"/>
    <lineage>
        <taxon>Bacteria</taxon>
        <taxon>Bacillati</taxon>
        <taxon>Bacillota</taxon>
        <taxon>Tissierellia</taxon>
        <taxon>Sedimentibacter</taxon>
    </lineage>
</organism>
<proteinExistence type="predicted"/>
<dbReference type="PANTHER" id="PTHR34386:SF1">
    <property type="entry name" value="GLUTAREDOXIN-LIKE PROTEIN NRDH"/>
    <property type="match status" value="1"/>
</dbReference>
<evidence type="ECO:0000259" key="1">
    <source>
        <dbReference type="Pfam" id="PF00462"/>
    </source>
</evidence>
<dbReference type="CDD" id="cd02976">
    <property type="entry name" value="NrdH"/>
    <property type="match status" value="1"/>
</dbReference>
<gene>
    <name evidence="2" type="ORF">J2Z76_002866</name>
</gene>
<evidence type="ECO:0000313" key="3">
    <source>
        <dbReference type="Proteomes" id="UP001519342"/>
    </source>
</evidence>
<dbReference type="InterPro" id="IPR036249">
    <property type="entry name" value="Thioredoxin-like_sf"/>
</dbReference>
<dbReference type="InterPro" id="IPR002109">
    <property type="entry name" value="Glutaredoxin"/>
</dbReference>
<comment type="caution">
    <text evidence="2">The sequence shown here is derived from an EMBL/GenBank/DDBJ whole genome shotgun (WGS) entry which is preliminary data.</text>
</comment>
<dbReference type="EMBL" id="JAGGKS010000009">
    <property type="protein sequence ID" value="MBP1926994.1"/>
    <property type="molecule type" value="Genomic_DNA"/>
</dbReference>
<dbReference type="Gene3D" id="3.40.30.10">
    <property type="entry name" value="Glutaredoxin"/>
    <property type="match status" value="1"/>
</dbReference>
<sequence>MPKIKIYTSNTCSHCSAAKEYLKEKELSYEERNVSTDPSAKKELIGMGYMGVPIIMVDDDVIEGFNKNKLDEIL</sequence>
<keyword evidence="3" id="KW-1185">Reference proteome</keyword>
<protein>
    <submittedName>
        <fullName evidence="2">Glutaredoxin-like YruB-family protein</fullName>
    </submittedName>
</protein>
<dbReference type="Pfam" id="PF00462">
    <property type="entry name" value="Glutaredoxin"/>
    <property type="match status" value="1"/>
</dbReference>
<dbReference type="PANTHER" id="PTHR34386">
    <property type="entry name" value="GLUTAREDOXIN"/>
    <property type="match status" value="1"/>
</dbReference>
<feature type="domain" description="Glutaredoxin" evidence="1">
    <location>
        <begin position="4"/>
        <end position="62"/>
    </location>
</feature>
<dbReference type="PROSITE" id="PS51354">
    <property type="entry name" value="GLUTAREDOXIN_2"/>
    <property type="match status" value="1"/>
</dbReference>
<name>A0ABS4GH68_9FIRM</name>
<accession>A0ABS4GH68</accession>
<reference evidence="2 3" key="1">
    <citation type="submission" date="2021-03" db="EMBL/GenBank/DDBJ databases">
        <title>Genomic Encyclopedia of Type Strains, Phase IV (KMG-IV): sequencing the most valuable type-strain genomes for metagenomic binning, comparative biology and taxonomic classification.</title>
        <authorList>
            <person name="Goeker M."/>
        </authorList>
    </citation>
    <scope>NUCLEOTIDE SEQUENCE [LARGE SCALE GENOMIC DNA]</scope>
    <source>
        <strain evidence="2 3">DSM 24004</strain>
    </source>
</reference>
<dbReference type="RefSeq" id="WP_209512710.1">
    <property type="nucleotide sequence ID" value="NZ_JAGGKS010000009.1"/>
</dbReference>